<dbReference type="EMBL" id="BJMV01000002">
    <property type="protein sequence ID" value="GEB84945.1"/>
    <property type="molecule type" value="Genomic_DNA"/>
</dbReference>
<protein>
    <submittedName>
        <fullName evidence="1">Uncharacterized protein</fullName>
    </submittedName>
</protein>
<comment type="caution">
    <text evidence="1">The sequence shown here is derived from an EMBL/GenBank/DDBJ whole genome shotgun (WGS) entry which is preliminary data.</text>
</comment>
<dbReference type="Proteomes" id="UP000317730">
    <property type="component" value="Unassembled WGS sequence"/>
</dbReference>
<organism evidence="1 2">
    <name type="scientific">Acetobacter peroxydans</name>
    <dbReference type="NCBI Taxonomy" id="104098"/>
    <lineage>
        <taxon>Bacteria</taxon>
        <taxon>Pseudomonadati</taxon>
        <taxon>Pseudomonadota</taxon>
        <taxon>Alphaproteobacteria</taxon>
        <taxon>Acetobacterales</taxon>
        <taxon>Acetobacteraceae</taxon>
        <taxon>Acetobacter</taxon>
    </lineage>
</organism>
<accession>A0A4Y3TW26</accession>
<sequence>MHMREGQAGTVDQQAKALAELTTLLAHELATPVDDLVQQFVMQMLGDARPLGVLFYGSGLRGGVGEDTLLDFYIIVDRQADWPRSFLARQCNALLPPNVEYHEQRVNGRGMRAKVAILTLAQFRRLTGFATYDTTLWARFSQPSRLVWAKDVQAAGRIGACIVQAHVTAARWAAILGPEQGSPAAFWEALYTNTYAAELRVEKNGRSGSIVEAWPQRYAMLLQPCWVLARVSVVQAAGANLRPILSLQEREAGKQAWALRVALGRPLNILRLVKAAFTFSGGARYAAWKIRRHSGVTIEVSAFAEKHPLLAAPPVLFRLWRRGIFRRR</sequence>
<keyword evidence="2" id="KW-1185">Reference proteome</keyword>
<evidence type="ECO:0000313" key="2">
    <source>
        <dbReference type="Proteomes" id="UP000317730"/>
    </source>
</evidence>
<dbReference type="AlphaFoldDB" id="A0A4Y3TW26"/>
<name>A0A4Y3TW26_9PROT</name>
<proteinExistence type="predicted"/>
<reference evidence="1 2" key="1">
    <citation type="submission" date="2019-06" db="EMBL/GenBank/DDBJ databases">
        <title>Whole genome shotgun sequence of Acetobacter peroxydans NBRC 13755.</title>
        <authorList>
            <person name="Hosoyama A."/>
            <person name="Uohara A."/>
            <person name="Ohji S."/>
            <person name="Ichikawa N."/>
        </authorList>
    </citation>
    <scope>NUCLEOTIDE SEQUENCE [LARGE SCALE GENOMIC DNA]</scope>
    <source>
        <strain evidence="1 2">NBRC 13755</strain>
    </source>
</reference>
<gene>
    <name evidence="1" type="ORF">APE01nite_07420</name>
</gene>
<evidence type="ECO:0000313" key="1">
    <source>
        <dbReference type="EMBL" id="GEB84945.1"/>
    </source>
</evidence>